<evidence type="ECO:0000259" key="5">
    <source>
        <dbReference type="PROSITE" id="PS51075"/>
    </source>
</evidence>
<dbReference type="SMART" id="SM00523">
    <property type="entry name" value="DWA"/>
    <property type="match status" value="1"/>
</dbReference>
<dbReference type="PANTHER" id="PTHR13703">
    <property type="entry name" value="SMAD"/>
    <property type="match status" value="1"/>
</dbReference>
<name>A0A914X3I1_9BILA</name>
<dbReference type="GO" id="GO:0070411">
    <property type="term" value="F:I-SMAD binding"/>
    <property type="evidence" value="ECO:0007669"/>
    <property type="project" value="TreeGrafter"/>
</dbReference>
<dbReference type="GO" id="GO:0045944">
    <property type="term" value="P:positive regulation of transcription by RNA polymerase II"/>
    <property type="evidence" value="ECO:0007669"/>
    <property type="project" value="TreeGrafter"/>
</dbReference>
<dbReference type="WBParaSite" id="PSAMB.scaffold5885size10665.g27494.t1">
    <property type="protein sequence ID" value="PSAMB.scaffold5885size10665.g27494.t1"/>
    <property type="gene ID" value="PSAMB.scaffold5885size10665.g27494"/>
</dbReference>
<feature type="domain" description="MH1" evidence="5">
    <location>
        <begin position="15"/>
        <end position="142"/>
    </location>
</feature>
<dbReference type="Proteomes" id="UP000887566">
    <property type="component" value="Unplaced"/>
</dbReference>
<sequence>MVGSLIHRPSSPTNPAVRRLLSYLKGGSTDKEDDKWREKAVKSLVKKLKKSKMLDELEKALSTADTHTECITILRSLDGRLQVSQRKCVPHVVYCRMWRFPGLQSHHQLRPVAHCKYPFARKLDQVCVNPYHFDLVDDPTASMSAVIAV</sequence>
<dbReference type="GO" id="GO:0060395">
    <property type="term" value="P:SMAD protein signal transduction"/>
    <property type="evidence" value="ECO:0007669"/>
    <property type="project" value="TreeGrafter"/>
</dbReference>
<dbReference type="InterPro" id="IPR013019">
    <property type="entry name" value="MAD_homology_MH1"/>
</dbReference>
<dbReference type="GO" id="GO:0030154">
    <property type="term" value="P:cell differentiation"/>
    <property type="evidence" value="ECO:0007669"/>
    <property type="project" value="TreeGrafter"/>
</dbReference>
<dbReference type="InterPro" id="IPR003619">
    <property type="entry name" value="MAD_homology1_Dwarfin-type"/>
</dbReference>
<dbReference type="InterPro" id="IPR036578">
    <property type="entry name" value="SMAD_MH1_sf"/>
</dbReference>
<evidence type="ECO:0000313" key="6">
    <source>
        <dbReference type="Proteomes" id="UP000887566"/>
    </source>
</evidence>
<dbReference type="GO" id="GO:0000981">
    <property type="term" value="F:DNA-binding transcription factor activity, RNA polymerase II-specific"/>
    <property type="evidence" value="ECO:0007669"/>
    <property type="project" value="TreeGrafter"/>
</dbReference>
<dbReference type="GO" id="GO:0051239">
    <property type="term" value="P:regulation of multicellular organismal process"/>
    <property type="evidence" value="ECO:0007669"/>
    <property type="project" value="UniProtKB-ARBA"/>
</dbReference>
<dbReference type="SUPFAM" id="SSF56366">
    <property type="entry name" value="SMAD MH1 domain"/>
    <property type="match status" value="1"/>
</dbReference>
<evidence type="ECO:0000256" key="4">
    <source>
        <dbReference type="ARBA" id="ARBA00023242"/>
    </source>
</evidence>
<dbReference type="AlphaFoldDB" id="A0A914X3I1"/>
<dbReference type="GO" id="GO:0071144">
    <property type="term" value="C:heteromeric SMAD protein complex"/>
    <property type="evidence" value="ECO:0007669"/>
    <property type="project" value="TreeGrafter"/>
</dbReference>
<keyword evidence="2" id="KW-0805">Transcription regulation</keyword>
<proteinExistence type="predicted"/>
<dbReference type="GO" id="GO:0009653">
    <property type="term" value="P:anatomical structure morphogenesis"/>
    <property type="evidence" value="ECO:0007669"/>
    <property type="project" value="TreeGrafter"/>
</dbReference>
<organism evidence="6 7">
    <name type="scientific">Plectus sambesii</name>
    <dbReference type="NCBI Taxonomy" id="2011161"/>
    <lineage>
        <taxon>Eukaryota</taxon>
        <taxon>Metazoa</taxon>
        <taxon>Ecdysozoa</taxon>
        <taxon>Nematoda</taxon>
        <taxon>Chromadorea</taxon>
        <taxon>Plectida</taxon>
        <taxon>Plectina</taxon>
        <taxon>Plectoidea</taxon>
        <taxon>Plectidae</taxon>
        <taxon>Plectus</taxon>
    </lineage>
</organism>
<evidence type="ECO:0000313" key="7">
    <source>
        <dbReference type="WBParaSite" id="PSAMB.scaffold5885size10665.g27494.t1"/>
    </source>
</evidence>
<comment type="subcellular location">
    <subcellularLocation>
        <location evidence="1">Nucleus</location>
    </subcellularLocation>
</comment>
<reference evidence="7" key="1">
    <citation type="submission" date="2022-11" db="UniProtKB">
        <authorList>
            <consortium name="WormBaseParasite"/>
        </authorList>
    </citation>
    <scope>IDENTIFICATION</scope>
</reference>
<evidence type="ECO:0000256" key="2">
    <source>
        <dbReference type="ARBA" id="ARBA00023015"/>
    </source>
</evidence>
<keyword evidence="3" id="KW-0804">Transcription</keyword>
<accession>A0A914X3I1</accession>
<keyword evidence="4" id="KW-0539">Nucleus</keyword>
<dbReference type="GO" id="GO:0000978">
    <property type="term" value="F:RNA polymerase II cis-regulatory region sequence-specific DNA binding"/>
    <property type="evidence" value="ECO:0007669"/>
    <property type="project" value="TreeGrafter"/>
</dbReference>
<evidence type="ECO:0000256" key="1">
    <source>
        <dbReference type="ARBA" id="ARBA00004123"/>
    </source>
</evidence>
<dbReference type="PROSITE" id="PS51075">
    <property type="entry name" value="MH1"/>
    <property type="match status" value="1"/>
</dbReference>
<evidence type="ECO:0000256" key="3">
    <source>
        <dbReference type="ARBA" id="ARBA00023163"/>
    </source>
</evidence>
<dbReference type="PANTHER" id="PTHR13703:SF25">
    <property type="entry name" value="MOTHERS AGAINST DECAPENTAPLEGIC HOMOLOG"/>
    <property type="match status" value="1"/>
</dbReference>
<protein>
    <submittedName>
        <fullName evidence="7">MH1 domain-containing protein</fullName>
    </submittedName>
</protein>
<dbReference type="InterPro" id="IPR013790">
    <property type="entry name" value="Dwarfin"/>
</dbReference>
<keyword evidence="6" id="KW-1185">Reference proteome</keyword>
<dbReference type="Gene3D" id="3.90.520.10">
    <property type="entry name" value="SMAD MH1 domain"/>
    <property type="match status" value="1"/>
</dbReference>
<dbReference type="GO" id="GO:0032924">
    <property type="term" value="P:activin receptor signaling pathway"/>
    <property type="evidence" value="ECO:0007669"/>
    <property type="project" value="TreeGrafter"/>
</dbReference>
<dbReference type="Pfam" id="PF03165">
    <property type="entry name" value="MH1"/>
    <property type="match status" value="1"/>
</dbReference>